<evidence type="ECO:0008006" key="3">
    <source>
        <dbReference type="Google" id="ProtNLM"/>
    </source>
</evidence>
<evidence type="ECO:0000313" key="1">
    <source>
        <dbReference type="EMBL" id="SFF95001.1"/>
    </source>
</evidence>
<reference evidence="2" key="1">
    <citation type="submission" date="2016-10" db="EMBL/GenBank/DDBJ databases">
        <authorList>
            <person name="Varghese N."/>
            <person name="Submissions S."/>
        </authorList>
    </citation>
    <scope>NUCLEOTIDE SEQUENCE [LARGE SCALE GENOMIC DNA]</scope>
    <source>
        <strain evidence="2">CGMCC 1.10971</strain>
    </source>
</reference>
<dbReference type="RefSeq" id="WP_090724470.1">
    <property type="nucleotide sequence ID" value="NZ_FOOU01000002.1"/>
</dbReference>
<dbReference type="Proteomes" id="UP000198623">
    <property type="component" value="Unassembled WGS sequence"/>
</dbReference>
<gene>
    <name evidence="1" type="ORF">SAMN05216175_10295</name>
</gene>
<dbReference type="EMBL" id="FOOU01000002">
    <property type="protein sequence ID" value="SFF95001.1"/>
    <property type="molecule type" value="Genomic_DNA"/>
</dbReference>
<dbReference type="STRING" id="1045558.SAMN05216175_10295"/>
<dbReference type="OrthoDB" id="9768937at2"/>
<accession>A0A1I2N0U6</accession>
<proteinExistence type="predicted"/>
<dbReference type="AlphaFoldDB" id="A0A1I2N0U6"/>
<dbReference type="SUPFAM" id="SSF53756">
    <property type="entry name" value="UDP-Glycosyltransferase/glycogen phosphorylase"/>
    <property type="match status" value="1"/>
</dbReference>
<dbReference type="Gene3D" id="3.40.50.2000">
    <property type="entry name" value="Glycogen Phosphorylase B"/>
    <property type="match status" value="1"/>
</dbReference>
<keyword evidence="2" id="KW-1185">Reference proteome</keyword>
<sequence length="323" mass="36773">MNVLYIEKKMSKASPLISLSQDLIKLGAKVSFIDFSELSTKELISHFLKADVVVLQHYGKLGDYDKRQLAIAPLLGTPLIRNWAGTDVLNVIKSDIVKRDAQVINKFVSFNVTDSHKGLVEELSTANILCDSLPKIIYNLNLQANIPKHISSRTILAYLPAERRNFYGAQIIKGLIEKFHDVKFSIIGDDEHYFSHFENVISHGWVTSTEMESIWDNVGILIRITEHDGTPRMIYEALSRGKYVIHNNKNLEAIWYAGTQNEVEQQVERFLALQNTNTEGLEFINKHFESKPNTVHFSYLSNAKVSFKTRLASVKFILQSLFS</sequence>
<protein>
    <recommendedName>
        <fullName evidence="3">Glycosyl transferases group 1</fullName>
    </recommendedName>
</protein>
<name>A0A1I2N0U6_9GAMM</name>
<evidence type="ECO:0000313" key="2">
    <source>
        <dbReference type="Proteomes" id="UP000198623"/>
    </source>
</evidence>
<organism evidence="1 2">
    <name type="scientific">Neptunomonas qingdaonensis</name>
    <dbReference type="NCBI Taxonomy" id="1045558"/>
    <lineage>
        <taxon>Bacteria</taxon>
        <taxon>Pseudomonadati</taxon>
        <taxon>Pseudomonadota</taxon>
        <taxon>Gammaproteobacteria</taxon>
        <taxon>Oceanospirillales</taxon>
        <taxon>Oceanospirillaceae</taxon>
        <taxon>Neptunomonas</taxon>
    </lineage>
</organism>